<dbReference type="Gene3D" id="3.30.300.20">
    <property type="match status" value="1"/>
</dbReference>
<dbReference type="InterPro" id="IPR015946">
    <property type="entry name" value="KH_dom-like_a/b"/>
</dbReference>
<proteinExistence type="inferred from homology"/>
<accession>A0A1E5D2L2</accession>
<dbReference type="SUPFAM" id="SSF82784">
    <property type="entry name" value="OsmC-like"/>
    <property type="match status" value="1"/>
</dbReference>
<dbReference type="InterPro" id="IPR036102">
    <property type="entry name" value="OsmC/Ohrsf"/>
</dbReference>
<evidence type="ECO:0000256" key="1">
    <source>
        <dbReference type="ARBA" id="ARBA00007378"/>
    </source>
</evidence>
<gene>
    <name evidence="2" type="ORF">A130_03785</name>
</gene>
<keyword evidence="3" id="KW-1185">Reference proteome</keyword>
<evidence type="ECO:0000313" key="2">
    <source>
        <dbReference type="EMBL" id="OEE77765.1"/>
    </source>
</evidence>
<protein>
    <submittedName>
        <fullName evidence="2">Organic hydroperoxide resistance protein</fullName>
    </submittedName>
</protein>
<sequence length="140" mass="14459">MTALYTTSATAMAGRSGQVSTDDNMLSLALSYPKEMGGSGDATNPEQLFAAGYSACFSNAILHVARETKVAIKSAPTTATVGIGPNENGGFALTVSLSVELDLDQEQATALVQTAHQVCPYSNAVRGNIDVQLTVNGFAI</sequence>
<dbReference type="NCBIfam" id="TIGR03561">
    <property type="entry name" value="organ_hyd_perox"/>
    <property type="match status" value="1"/>
</dbReference>
<dbReference type="InterPro" id="IPR003718">
    <property type="entry name" value="OsmC/Ohr_fam"/>
</dbReference>
<dbReference type="AlphaFoldDB" id="A0A1E5D2L2"/>
<dbReference type="FunFam" id="3.30.300.20:FF:000037">
    <property type="entry name" value="Organic hydroperoxide resistance protein"/>
    <property type="match status" value="1"/>
</dbReference>
<dbReference type="Gene3D" id="2.20.25.10">
    <property type="match status" value="1"/>
</dbReference>
<dbReference type="RefSeq" id="WP_017052370.1">
    <property type="nucleotide sequence ID" value="NZ_AJYW02000071.1"/>
</dbReference>
<evidence type="ECO:0000313" key="3">
    <source>
        <dbReference type="Proteomes" id="UP000094165"/>
    </source>
</evidence>
<dbReference type="Pfam" id="PF02566">
    <property type="entry name" value="OsmC"/>
    <property type="match status" value="1"/>
</dbReference>
<reference evidence="2 3" key="1">
    <citation type="journal article" date="2012" name="Science">
        <title>Ecological populations of bacteria act as socially cohesive units of antibiotic production and resistance.</title>
        <authorList>
            <person name="Cordero O.X."/>
            <person name="Wildschutte H."/>
            <person name="Kirkup B."/>
            <person name="Proehl S."/>
            <person name="Ngo L."/>
            <person name="Hussain F."/>
            <person name="Le Roux F."/>
            <person name="Mincer T."/>
            <person name="Polz M.F."/>
        </authorList>
    </citation>
    <scope>NUCLEOTIDE SEQUENCE [LARGE SCALE GENOMIC DNA]</scope>
    <source>
        <strain evidence="2 3">FF-238</strain>
    </source>
</reference>
<dbReference type="EMBL" id="AJYW02000071">
    <property type="protein sequence ID" value="OEE77765.1"/>
    <property type="molecule type" value="Genomic_DNA"/>
</dbReference>
<dbReference type="InterPro" id="IPR019953">
    <property type="entry name" value="OHR"/>
</dbReference>
<comment type="caution">
    <text evidence="2">The sequence shown here is derived from an EMBL/GenBank/DDBJ whole genome shotgun (WGS) entry which is preliminary data.</text>
</comment>
<dbReference type="Proteomes" id="UP000094165">
    <property type="component" value="Unassembled WGS sequence"/>
</dbReference>
<comment type="similarity">
    <text evidence="1">Belongs to the OsmC/Ohr family.</text>
</comment>
<dbReference type="GO" id="GO:0006979">
    <property type="term" value="P:response to oxidative stress"/>
    <property type="evidence" value="ECO:0007669"/>
    <property type="project" value="InterPro"/>
</dbReference>
<dbReference type="PANTHER" id="PTHR33797:SF2">
    <property type="entry name" value="ORGANIC HYDROPEROXIDE RESISTANCE PROTEIN-LIKE"/>
    <property type="match status" value="1"/>
</dbReference>
<name>A0A1E5D2L2_9VIBR</name>
<organism evidence="2 3">
    <name type="scientific">Vibrio genomosp. F6 str. FF-238</name>
    <dbReference type="NCBI Taxonomy" id="1191298"/>
    <lineage>
        <taxon>Bacteria</taxon>
        <taxon>Pseudomonadati</taxon>
        <taxon>Pseudomonadota</taxon>
        <taxon>Gammaproteobacteria</taxon>
        <taxon>Vibrionales</taxon>
        <taxon>Vibrionaceae</taxon>
        <taxon>Vibrio</taxon>
    </lineage>
</organism>
<dbReference type="PANTHER" id="PTHR33797">
    <property type="entry name" value="ORGANIC HYDROPEROXIDE RESISTANCE PROTEIN-LIKE"/>
    <property type="match status" value="1"/>
</dbReference>